<dbReference type="RefSeq" id="WP_012452150.1">
    <property type="nucleotide sequence ID" value="NC_010725.1"/>
</dbReference>
<dbReference type="KEGG" id="mpo:Mpop_0198"/>
<proteinExistence type="predicted"/>
<sequence>MILKPAADLFPPTATLATLGEAFPDRFNEACEARSYLAVILDMGERCMLQATFDAMQARTADVLAHRYDGIDPIPDAGEPDGLRNSLIVIQAKAMRRLRADLMHTPKHTLLGRHEALTCDEAVELVERGIPALGIDLGHLSPGAALHVMRRDVAQALSDVHLLLFSLDVEEVARLRCSPVDDHELTPATRASAKAEEDRVFAECYPDFGRIRRELCEKLEDLEARLDEWLRENGRPRLR</sequence>
<evidence type="ECO:0000313" key="1">
    <source>
        <dbReference type="EMBL" id="ACB78386.1"/>
    </source>
</evidence>
<evidence type="ECO:0000313" key="2">
    <source>
        <dbReference type="Proteomes" id="UP000007136"/>
    </source>
</evidence>
<protein>
    <submittedName>
        <fullName evidence="1">Uncharacterized protein</fullName>
    </submittedName>
</protein>
<dbReference type="AlphaFoldDB" id="B1ZG54"/>
<name>B1ZG54_METPB</name>
<organism evidence="1 2">
    <name type="scientific">Methylorubrum populi (strain ATCC BAA-705 / NCIMB 13946 / BJ001)</name>
    <name type="common">Methylobacterium populi</name>
    <dbReference type="NCBI Taxonomy" id="441620"/>
    <lineage>
        <taxon>Bacteria</taxon>
        <taxon>Pseudomonadati</taxon>
        <taxon>Pseudomonadota</taxon>
        <taxon>Alphaproteobacteria</taxon>
        <taxon>Hyphomicrobiales</taxon>
        <taxon>Methylobacteriaceae</taxon>
        <taxon>Methylorubrum</taxon>
    </lineage>
</organism>
<dbReference type="HOGENOM" id="CLU_1160013_0_0_5"/>
<dbReference type="Proteomes" id="UP000007136">
    <property type="component" value="Chromosome"/>
</dbReference>
<dbReference type="EMBL" id="CP001029">
    <property type="protein sequence ID" value="ACB78386.1"/>
    <property type="molecule type" value="Genomic_DNA"/>
</dbReference>
<accession>B1ZG54</accession>
<dbReference type="OrthoDB" id="9762054at2"/>
<dbReference type="STRING" id="441620.Mpop_0198"/>
<gene>
    <name evidence="1" type="ordered locus">Mpop_0198</name>
</gene>
<reference evidence="1" key="1">
    <citation type="submission" date="2008-04" db="EMBL/GenBank/DDBJ databases">
        <title>Complete sequence of chromosome of Methylobacterium populi BJ001.</title>
        <authorList>
            <consortium name="US DOE Joint Genome Institute"/>
            <person name="Copeland A."/>
            <person name="Lucas S."/>
            <person name="Lapidus A."/>
            <person name="Glavina del Rio T."/>
            <person name="Dalin E."/>
            <person name="Tice H."/>
            <person name="Bruce D."/>
            <person name="Goodwin L."/>
            <person name="Pitluck S."/>
            <person name="Chertkov O."/>
            <person name="Brettin T."/>
            <person name="Detter J.C."/>
            <person name="Han C."/>
            <person name="Kuske C.R."/>
            <person name="Schmutz J."/>
            <person name="Larimer F."/>
            <person name="Land M."/>
            <person name="Hauser L."/>
            <person name="Kyrpides N."/>
            <person name="Mikhailova N."/>
            <person name="Marx C."/>
            <person name="Richardson P."/>
        </authorList>
    </citation>
    <scope>NUCLEOTIDE SEQUENCE [LARGE SCALE GENOMIC DNA]</scope>
    <source>
        <strain evidence="1">BJ001</strain>
    </source>
</reference>